<protein>
    <recommendedName>
        <fullName evidence="1">Reverse transcriptase domain-containing protein</fullName>
    </recommendedName>
</protein>
<dbReference type="InterPro" id="IPR000477">
    <property type="entry name" value="RT_dom"/>
</dbReference>
<gene>
    <name evidence="2" type="ORF">PLOB_00017897</name>
</gene>
<dbReference type="PROSITE" id="PS50878">
    <property type="entry name" value="RT_POL"/>
    <property type="match status" value="1"/>
</dbReference>
<accession>A0ABN8NIC1</accession>
<name>A0ABN8NIC1_9CNID</name>
<dbReference type="PANTHER" id="PTHR21301">
    <property type="entry name" value="REVERSE TRANSCRIPTASE"/>
    <property type="match status" value="1"/>
</dbReference>
<comment type="caution">
    <text evidence="2">The sequence shown here is derived from an EMBL/GenBank/DDBJ whole genome shotgun (WGS) entry which is preliminary data.</text>
</comment>
<evidence type="ECO:0000259" key="1">
    <source>
        <dbReference type="PROSITE" id="PS50878"/>
    </source>
</evidence>
<evidence type="ECO:0000313" key="3">
    <source>
        <dbReference type="Proteomes" id="UP001159405"/>
    </source>
</evidence>
<feature type="domain" description="Reverse transcriptase" evidence="1">
    <location>
        <begin position="1"/>
        <end position="103"/>
    </location>
</feature>
<sequence>MGSPLGSLLANVFVCSIEETLKHKGKMSTYYRRYVDDTLRIMHDKALADNFLQTHDHCHSSVTFTMETEKNGMLLFLDTQLLNKCTHTETNVYVKPKNAGFLLQYKSQVNDQYKYGLLKTTLDHAFRLSSNTSYFSEEYTNGLDPVPIVLPFKDQAAAYILQNQLKDLNKKVHTNTERVFVSHKIEQDLKLCKVQPPVVQCLVYKFKVLELL</sequence>
<dbReference type="PANTHER" id="PTHR21301:SF10">
    <property type="entry name" value="REVERSE TRANSCRIPTASE DOMAIN-CONTAINING PROTEIN"/>
    <property type="match status" value="1"/>
</dbReference>
<organism evidence="2 3">
    <name type="scientific">Porites lobata</name>
    <dbReference type="NCBI Taxonomy" id="104759"/>
    <lineage>
        <taxon>Eukaryota</taxon>
        <taxon>Metazoa</taxon>
        <taxon>Cnidaria</taxon>
        <taxon>Anthozoa</taxon>
        <taxon>Hexacorallia</taxon>
        <taxon>Scleractinia</taxon>
        <taxon>Fungiina</taxon>
        <taxon>Poritidae</taxon>
        <taxon>Porites</taxon>
    </lineage>
</organism>
<proteinExistence type="predicted"/>
<dbReference type="Proteomes" id="UP001159405">
    <property type="component" value="Unassembled WGS sequence"/>
</dbReference>
<keyword evidence="3" id="KW-1185">Reference proteome</keyword>
<evidence type="ECO:0000313" key="2">
    <source>
        <dbReference type="EMBL" id="CAH3108896.1"/>
    </source>
</evidence>
<dbReference type="EMBL" id="CALNXK010000021">
    <property type="protein sequence ID" value="CAH3108896.1"/>
    <property type="molecule type" value="Genomic_DNA"/>
</dbReference>
<reference evidence="2 3" key="1">
    <citation type="submission" date="2022-05" db="EMBL/GenBank/DDBJ databases">
        <authorList>
            <consortium name="Genoscope - CEA"/>
            <person name="William W."/>
        </authorList>
    </citation>
    <scope>NUCLEOTIDE SEQUENCE [LARGE SCALE GENOMIC DNA]</scope>
</reference>